<dbReference type="InterPro" id="IPR036388">
    <property type="entry name" value="WH-like_DNA-bd_sf"/>
</dbReference>
<comment type="caution">
    <text evidence="6">The sequence shown here is derived from an EMBL/GenBank/DDBJ whole genome shotgun (WGS) entry which is preliminary data.</text>
</comment>
<reference evidence="6 7" key="2">
    <citation type="submission" date="2018-01" db="EMBL/GenBank/DDBJ databases">
        <title>Genomic study of Klebsiella pneumoniae.</title>
        <authorList>
            <person name="Yang Y."/>
            <person name="Bicalho R."/>
        </authorList>
    </citation>
    <scope>NUCLEOTIDE SEQUENCE [LARGE SCALE GENOMIC DNA]</scope>
    <source>
        <strain evidence="6 7">A8</strain>
    </source>
</reference>
<keyword evidence="1" id="KW-0663">Pyridoxal phosphate</keyword>
<dbReference type="GO" id="GO:0003677">
    <property type="term" value="F:DNA binding"/>
    <property type="evidence" value="ECO:0007669"/>
    <property type="project" value="UniProtKB-KW"/>
</dbReference>
<dbReference type="GO" id="GO:0003700">
    <property type="term" value="F:DNA-binding transcription factor activity"/>
    <property type="evidence" value="ECO:0007669"/>
    <property type="project" value="InterPro"/>
</dbReference>
<dbReference type="InterPro" id="IPR036390">
    <property type="entry name" value="WH_DNA-bd_sf"/>
</dbReference>
<accession>A0A2N4Z1U5</accession>
<evidence type="ECO:0000256" key="4">
    <source>
        <dbReference type="ARBA" id="ARBA00023163"/>
    </source>
</evidence>
<dbReference type="EMBL" id="PIDP01000394">
    <property type="protein sequence ID" value="PLM94702.1"/>
    <property type="molecule type" value="Genomic_DNA"/>
</dbReference>
<keyword evidence="3" id="KW-0238">DNA-binding</keyword>
<keyword evidence="2" id="KW-0805">Transcription regulation</keyword>
<evidence type="ECO:0000256" key="2">
    <source>
        <dbReference type="ARBA" id="ARBA00023015"/>
    </source>
</evidence>
<proteinExistence type="predicted"/>
<dbReference type="PANTHER" id="PTHR46577:SF1">
    <property type="entry name" value="HTH-TYPE TRANSCRIPTIONAL REGULATORY PROTEIN GABR"/>
    <property type="match status" value="1"/>
</dbReference>
<feature type="domain" description="HTH gntR-type" evidence="5">
    <location>
        <begin position="19"/>
        <end position="70"/>
    </location>
</feature>
<name>A0A2N4Z1U5_KLEVA</name>
<dbReference type="SUPFAM" id="SSF46785">
    <property type="entry name" value="Winged helix' DNA-binding domain"/>
    <property type="match status" value="1"/>
</dbReference>
<gene>
    <name evidence="6" type="ORF">CWN47_13370</name>
</gene>
<organism evidence="6 7">
    <name type="scientific">Klebsiella variicola</name>
    <dbReference type="NCBI Taxonomy" id="244366"/>
    <lineage>
        <taxon>Bacteria</taxon>
        <taxon>Pseudomonadati</taxon>
        <taxon>Pseudomonadota</taxon>
        <taxon>Gammaproteobacteria</taxon>
        <taxon>Enterobacterales</taxon>
        <taxon>Enterobacteriaceae</taxon>
        <taxon>Klebsiella/Raoultella group</taxon>
        <taxon>Klebsiella</taxon>
        <taxon>Klebsiella pneumoniae complex</taxon>
    </lineage>
</organism>
<evidence type="ECO:0000313" key="6">
    <source>
        <dbReference type="EMBL" id="PLM94702.1"/>
    </source>
</evidence>
<evidence type="ECO:0000259" key="5">
    <source>
        <dbReference type="PROSITE" id="PS50949"/>
    </source>
</evidence>
<reference evidence="6 7" key="1">
    <citation type="submission" date="2017-11" db="EMBL/GenBank/DDBJ databases">
        <authorList>
            <person name="Han C.G."/>
        </authorList>
    </citation>
    <scope>NUCLEOTIDE SEQUENCE [LARGE SCALE GENOMIC DNA]</scope>
    <source>
        <strain evidence="6 7">A8</strain>
    </source>
</reference>
<dbReference type="PROSITE" id="PS50949">
    <property type="entry name" value="HTH_GNTR"/>
    <property type="match status" value="1"/>
</dbReference>
<sequence>MRSLVGDLVLVRLQEERDPLLHKRLYNALRRAILDGSLAPQSRLPPSRDLAGELGVSRNTILTTYEQLLA</sequence>
<dbReference type="Gene3D" id="1.10.10.10">
    <property type="entry name" value="Winged helix-like DNA-binding domain superfamily/Winged helix DNA-binding domain"/>
    <property type="match status" value="1"/>
</dbReference>
<keyword evidence="4" id="KW-0804">Transcription</keyword>
<dbReference type="InterPro" id="IPR000524">
    <property type="entry name" value="Tscrpt_reg_HTH_GntR"/>
</dbReference>
<dbReference type="PANTHER" id="PTHR46577">
    <property type="entry name" value="HTH-TYPE TRANSCRIPTIONAL REGULATORY PROTEIN GABR"/>
    <property type="match status" value="1"/>
</dbReference>
<dbReference type="AlphaFoldDB" id="A0A2N4Z1U5"/>
<evidence type="ECO:0000313" key="7">
    <source>
        <dbReference type="Proteomes" id="UP000234412"/>
    </source>
</evidence>
<protein>
    <submittedName>
        <fullName evidence="6">Decarboxylase</fullName>
    </submittedName>
</protein>
<feature type="non-terminal residue" evidence="6">
    <location>
        <position position="70"/>
    </location>
</feature>
<dbReference type="InterPro" id="IPR051446">
    <property type="entry name" value="HTH_trans_reg/aminotransferase"/>
</dbReference>
<dbReference type="Proteomes" id="UP000234412">
    <property type="component" value="Unassembled WGS sequence"/>
</dbReference>
<evidence type="ECO:0000256" key="1">
    <source>
        <dbReference type="ARBA" id="ARBA00022898"/>
    </source>
</evidence>
<dbReference type="Pfam" id="PF00392">
    <property type="entry name" value="GntR"/>
    <property type="match status" value="1"/>
</dbReference>
<evidence type="ECO:0000256" key="3">
    <source>
        <dbReference type="ARBA" id="ARBA00023125"/>
    </source>
</evidence>